<proteinExistence type="predicted"/>
<name>A0AA36N663_9DINO</name>
<gene>
    <name evidence="2" type="ORF">EVOR1521_LOCUS20113</name>
</gene>
<feature type="chain" id="PRO_5041224416" description="VWFC domain-containing protein" evidence="1">
    <location>
        <begin position="17"/>
        <end position="419"/>
    </location>
</feature>
<organism evidence="2 3">
    <name type="scientific">Effrenium voratum</name>
    <dbReference type="NCBI Taxonomy" id="2562239"/>
    <lineage>
        <taxon>Eukaryota</taxon>
        <taxon>Sar</taxon>
        <taxon>Alveolata</taxon>
        <taxon>Dinophyceae</taxon>
        <taxon>Suessiales</taxon>
        <taxon>Symbiodiniaceae</taxon>
        <taxon>Effrenium</taxon>
    </lineage>
</organism>
<keyword evidence="3" id="KW-1185">Reference proteome</keyword>
<sequence length="419" mass="44330">MKTVASILALLALGRSKKLLEDGKIQADAPSCVKVRCPKAWVPKVGHHTLEGSTPEECCDKTCELFECTGAYKANEDYFGNVGSSVQACCDKMCGSEYHCDVGYVLADSRAAGTTKEECCLPKCELFNCTAPWAPSAAKKEVVSDEPEQCCDQTCAMVNCSLPDWVVNESKASEVGSSPGACCTPTCGNAKTVCPFGHLVQEGAKNKSSDGTAESCCTKQCKAHVCSAGWAPDVSKQEDFGEDDGDCCLPTCKQFDCSLEDGWAPSNVETVGSNETQCCVATCKQWTCNATESWLPVPGKENATGSSNSACCEPACSIFSCNSAEGRIPVQAAATVGGSSDDTCCESSKCTQIRQNMTVLKADQHCNDLSEAECETKYFLHADGNSSAVVTCTFDDVYKLCRYDVAAAIKGGCSGMDAK</sequence>
<evidence type="ECO:0000256" key="1">
    <source>
        <dbReference type="SAM" id="SignalP"/>
    </source>
</evidence>
<dbReference type="EMBL" id="CAUJNA010003207">
    <property type="protein sequence ID" value="CAJ1395752.1"/>
    <property type="molecule type" value="Genomic_DNA"/>
</dbReference>
<comment type="caution">
    <text evidence="2">The sequence shown here is derived from an EMBL/GenBank/DDBJ whole genome shotgun (WGS) entry which is preliminary data.</text>
</comment>
<evidence type="ECO:0008006" key="4">
    <source>
        <dbReference type="Google" id="ProtNLM"/>
    </source>
</evidence>
<keyword evidence="1" id="KW-0732">Signal</keyword>
<accession>A0AA36N663</accession>
<evidence type="ECO:0000313" key="2">
    <source>
        <dbReference type="EMBL" id="CAJ1395752.1"/>
    </source>
</evidence>
<reference evidence="2" key="1">
    <citation type="submission" date="2023-08" db="EMBL/GenBank/DDBJ databases">
        <authorList>
            <person name="Chen Y."/>
            <person name="Shah S."/>
            <person name="Dougan E. K."/>
            <person name="Thang M."/>
            <person name="Chan C."/>
        </authorList>
    </citation>
    <scope>NUCLEOTIDE SEQUENCE</scope>
</reference>
<dbReference type="AlphaFoldDB" id="A0AA36N663"/>
<feature type="signal peptide" evidence="1">
    <location>
        <begin position="1"/>
        <end position="16"/>
    </location>
</feature>
<evidence type="ECO:0000313" key="3">
    <source>
        <dbReference type="Proteomes" id="UP001178507"/>
    </source>
</evidence>
<dbReference type="Proteomes" id="UP001178507">
    <property type="component" value="Unassembled WGS sequence"/>
</dbReference>
<protein>
    <recommendedName>
        <fullName evidence="4">VWFC domain-containing protein</fullName>
    </recommendedName>
</protein>